<reference evidence="3" key="1">
    <citation type="journal article" date="2012" name="Nat. Commun.">
        <title>The genome of Prunus mume.</title>
        <authorList>
            <person name="Zhang Q."/>
            <person name="Chen W."/>
            <person name="Sun L."/>
            <person name="Zhao F."/>
            <person name="Huang B."/>
            <person name="Yang W."/>
            <person name="Tao Y."/>
            <person name="Wang J."/>
            <person name="Yuan Z."/>
            <person name="Fan G."/>
            <person name="Xing Z."/>
            <person name="Han C."/>
            <person name="Pan H."/>
            <person name="Zhong X."/>
            <person name="Shi W."/>
            <person name="Liang X."/>
            <person name="Du D."/>
            <person name="Sun F."/>
            <person name="Xu Z."/>
            <person name="Hao R."/>
            <person name="Lv T."/>
            <person name="Lv Y."/>
            <person name="Zheng Z."/>
            <person name="Sun M."/>
            <person name="Luo L."/>
            <person name="Cai M."/>
            <person name="Gao Y."/>
            <person name="Wang J."/>
            <person name="Yin Y."/>
            <person name="Xu X."/>
            <person name="Cheng T."/>
            <person name="Wang J."/>
        </authorList>
    </citation>
    <scope>NUCLEOTIDE SEQUENCE [LARGE SCALE GENOMIC DNA]</scope>
</reference>
<feature type="region of interest" description="Disordered" evidence="1">
    <location>
        <begin position="1"/>
        <end position="20"/>
    </location>
</feature>
<feature type="domain" description="NLP1-9 GAF" evidence="2">
    <location>
        <begin position="103"/>
        <end position="239"/>
    </location>
</feature>
<dbReference type="RefSeq" id="XP_016651291.1">
    <property type="nucleotide sequence ID" value="XM_016795805.1"/>
</dbReference>
<reference evidence="4" key="2">
    <citation type="submission" date="2025-08" db="UniProtKB">
        <authorList>
            <consortium name="RefSeq"/>
        </authorList>
    </citation>
    <scope>IDENTIFICATION</scope>
</reference>
<feature type="domain" description="NLP1-9 GAF" evidence="2">
    <location>
        <begin position="261"/>
        <end position="444"/>
    </location>
</feature>
<proteinExistence type="predicted"/>
<accession>A0ABM1LV64</accession>
<evidence type="ECO:0000256" key="1">
    <source>
        <dbReference type="SAM" id="MobiDB-lite"/>
    </source>
</evidence>
<dbReference type="Pfam" id="PF22922">
    <property type="entry name" value="GAF_NLP"/>
    <property type="match status" value="2"/>
</dbReference>
<name>A0ABM1LV64_PRUMU</name>
<sequence length="480" mass="54002">MVEPEEESQTQAIPPESKNIVDDREAALMEFDLDLDAFSDRPQFSSCIPDLGREIPRENEDRRMLTSPFSGLEPVENPDAYCLIKEKITQALRQLKELTDQHVLAQFWAPVKNGGRYVLTTSGQPFVLDPHANGLYQYRMASLMYMFSVDGESDGMLGLPGRVFQQKLPEWTPNVQYYSIKEYPRLGHAQHYNVQGTLALPVFEPSGRTCVGVLELIMTSPKISYASEVDKVCKALEAVSLKSSEILDHRSMQVSCNNNIQICNEGRQTALTEILEILTVVCETHKLPLAQTWVPCMHRNVLAYGGGLKKSCTSFDGSCMEQVCMSTTDAAFYIVDAPMWHFREACVEHHLQKGQGVAGRAFLSRNACFCRDITQFCKTDYPLVHYARMFKLTSCFAICLQSTRTGNDDYILEFFLPPSITDSYEQLTLLGSLLAIIKNHFQSLKVASGIILEEEGLVEMVQASTNKGLDSRLECIRIPR</sequence>
<dbReference type="PANTHER" id="PTHR32002:SF35">
    <property type="entry name" value="PROTEIN NLP6"/>
    <property type="match status" value="1"/>
</dbReference>
<dbReference type="InterPro" id="IPR045012">
    <property type="entry name" value="NLP"/>
</dbReference>
<evidence type="ECO:0000313" key="4">
    <source>
        <dbReference type="RefSeq" id="XP_016651291.1"/>
    </source>
</evidence>
<protein>
    <submittedName>
        <fullName evidence="4">Protein NLP6-like isoform X1</fullName>
    </submittedName>
</protein>
<gene>
    <name evidence="4" type="primary">LOC103337771</name>
</gene>
<dbReference type="PANTHER" id="PTHR32002">
    <property type="entry name" value="PROTEIN NLP8"/>
    <property type="match status" value="1"/>
</dbReference>
<dbReference type="Proteomes" id="UP000694861">
    <property type="component" value="Linkage group LG7"/>
</dbReference>
<dbReference type="GeneID" id="103337771"/>
<evidence type="ECO:0000259" key="2">
    <source>
        <dbReference type="Pfam" id="PF22922"/>
    </source>
</evidence>
<evidence type="ECO:0000313" key="3">
    <source>
        <dbReference type="Proteomes" id="UP000694861"/>
    </source>
</evidence>
<keyword evidence="3" id="KW-1185">Reference proteome</keyword>
<dbReference type="InterPro" id="IPR055081">
    <property type="entry name" value="NLP1-9_GAF"/>
</dbReference>
<organism evidence="3 4">
    <name type="scientific">Prunus mume</name>
    <name type="common">Japanese apricot</name>
    <name type="synonym">Armeniaca mume</name>
    <dbReference type="NCBI Taxonomy" id="102107"/>
    <lineage>
        <taxon>Eukaryota</taxon>
        <taxon>Viridiplantae</taxon>
        <taxon>Streptophyta</taxon>
        <taxon>Embryophyta</taxon>
        <taxon>Tracheophyta</taxon>
        <taxon>Spermatophyta</taxon>
        <taxon>Magnoliopsida</taxon>
        <taxon>eudicotyledons</taxon>
        <taxon>Gunneridae</taxon>
        <taxon>Pentapetalae</taxon>
        <taxon>rosids</taxon>
        <taxon>fabids</taxon>
        <taxon>Rosales</taxon>
        <taxon>Rosaceae</taxon>
        <taxon>Amygdaloideae</taxon>
        <taxon>Amygdaleae</taxon>
        <taxon>Prunus</taxon>
    </lineage>
</organism>